<accession>A0A2P5D7E2</accession>
<evidence type="ECO:0000313" key="2">
    <source>
        <dbReference type="Proteomes" id="UP000237000"/>
    </source>
</evidence>
<dbReference type="Proteomes" id="UP000237000">
    <property type="component" value="Unassembled WGS sequence"/>
</dbReference>
<reference evidence="2" key="1">
    <citation type="submission" date="2016-06" db="EMBL/GenBank/DDBJ databases">
        <title>Parallel loss of symbiosis genes in relatives of nitrogen-fixing non-legume Parasponia.</title>
        <authorList>
            <person name="Van Velzen R."/>
            <person name="Holmer R."/>
            <person name="Bu F."/>
            <person name="Rutten L."/>
            <person name="Van Zeijl A."/>
            <person name="Liu W."/>
            <person name="Santuari L."/>
            <person name="Cao Q."/>
            <person name="Sharma T."/>
            <person name="Shen D."/>
            <person name="Roswanjaya Y."/>
            <person name="Wardhani T."/>
            <person name="Kalhor M.S."/>
            <person name="Jansen J."/>
            <person name="Van den Hoogen J."/>
            <person name="Gungor B."/>
            <person name="Hartog M."/>
            <person name="Hontelez J."/>
            <person name="Verver J."/>
            <person name="Yang W.-C."/>
            <person name="Schijlen E."/>
            <person name="Repin R."/>
            <person name="Schilthuizen M."/>
            <person name="Schranz E."/>
            <person name="Heidstra R."/>
            <person name="Miyata K."/>
            <person name="Fedorova E."/>
            <person name="Kohlen W."/>
            <person name="Bisseling T."/>
            <person name="Smit S."/>
            <person name="Geurts R."/>
        </authorList>
    </citation>
    <scope>NUCLEOTIDE SEQUENCE [LARGE SCALE GENOMIC DNA]</scope>
    <source>
        <strain evidence="2">cv. RG33-2</strain>
    </source>
</reference>
<sequence>MSFIENRVGGFNIIEVWVMKEYGVEGSWSKQCCLSASYDLYFRMFFMFMTKEMKCEWSLNGQLRFEDKQTSYLDSVFDGCKLHPELGVYMFNYRESLVPIHRIDEDQFRFGW</sequence>
<organism evidence="1 2">
    <name type="scientific">Trema orientale</name>
    <name type="common">Charcoal tree</name>
    <name type="synonym">Celtis orientalis</name>
    <dbReference type="NCBI Taxonomy" id="63057"/>
    <lineage>
        <taxon>Eukaryota</taxon>
        <taxon>Viridiplantae</taxon>
        <taxon>Streptophyta</taxon>
        <taxon>Embryophyta</taxon>
        <taxon>Tracheophyta</taxon>
        <taxon>Spermatophyta</taxon>
        <taxon>Magnoliopsida</taxon>
        <taxon>eudicotyledons</taxon>
        <taxon>Gunneridae</taxon>
        <taxon>Pentapetalae</taxon>
        <taxon>rosids</taxon>
        <taxon>fabids</taxon>
        <taxon>Rosales</taxon>
        <taxon>Cannabaceae</taxon>
        <taxon>Trema</taxon>
    </lineage>
</organism>
<dbReference type="EMBL" id="JXTC01000290">
    <property type="protein sequence ID" value="PON69148.1"/>
    <property type="molecule type" value="Genomic_DNA"/>
</dbReference>
<protein>
    <recommendedName>
        <fullName evidence="3">F-box associated domain</fullName>
    </recommendedName>
</protein>
<comment type="caution">
    <text evidence="1">The sequence shown here is derived from an EMBL/GenBank/DDBJ whole genome shotgun (WGS) entry which is preliminary data.</text>
</comment>
<evidence type="ECO:0000313" key="1">
    <source>
        <dbReference type="EMBL" id="PON69148.1"/>
    </source>
</evidence>
<gene>
    <name evidence="1" type="ORF">TorRG33x02_259750</name>
</gene>
<keyword evidence="2" id="KW-1185">Reference proteome</keyword>
<dbReference type="AlphaFoldDB" id="A0A2P5D7E2"/>
<dbReference type="OrthoDB" id="591557at2759"/>
<evidence type="ECO:0008006" key="3">
    <source>
        <dbReference type="Google" id="ProtNLM"/>
    </source>
</evidence>
<name>A0A2P5D7E2_TREOI</name>
<proteinExistence type="predicted"/>
<dbReference type="InParanoid" id="A0A2P5D7E2"/>